<dbReference type="EMBL" id="AOLY01000038">
    <property type="protein sequence ID" value="EMA29282.1"/>
    <property type="molecule type" value="Genomic_DNA"/>
</dbReference>
<evidence type="ECO:0000256" key="1">
    <source>
        <dbReference type="SAM" id="Phobius"/>
    </source>
</evidence>
<dbReference type="Pfam" id="PF24378">
    <property type="entry name" value="DUF7534"/>
    <property type="match status" value="1"/>
</dbReference>
<dbReference type="eggNOG" id="arCOG10179">
    <property type="taxonomic scope" value="Archaea"/>
</dbReference>
<name>M0L6R2_HALJT</name>
<gene>
    <name evidence="2" type="ORF">C444_14716</name>
</gene>
<keyword evidence="1" id="KW-0472">Membrane</keyword>
<feature type="transmembrane region" description="Helical" evidence="1">
    <location>
        <begin position="12"/>
        <end position="35"/>
    </location>
</feature>
<dbReference type="OrthoDB" id="240299at2157"/>
<accession>M0L6R2</accession>
<evidence type="ECO:0000313" key="3">
    <source>
        <dbReference type="Proteomes" id="UP000011524"/>
    </source>
</evidence>
<dbReference type="AlphaFoldDB" id="M0L6R2"/>
<dbReference type="PATRIC" id="fig|1227453.3.peg.2899"/>
<evidence type="ECO:0000313" key="2">
    <source>
        <dbReference type="EMBL" id="EMA29282.1"/>
    </source>
</evidence>
<feature type="transmembrane region" description="Helical" evidence="1">
    <location>
        <begin position="77"/>
        <end position="100"/>
    </location>
</feature>
<keyword evidence="1" id="KW-0812">Transmembrane</keyword>
<feature type="transmembrane region" description="Helical" evidence="1">
    <location>
        <begin position="106"/>
        <end position="125"/>
    </location>
</feature>
<dbReference type="InterPro" id="IPR055956">
    <property type="entry name" value="DUF7534"/>
</dbReference>
<dbReference type="STRING" id="1227453.C444_14716"/>
<sequence>MVTDALLGSLPPAVFAALSVLVWATTVGSIGLWTYRDARARESGSPVVWAIGIVFALFILPYYLYRRGTRAHPPERLDHGLMTLASAGVGAFVVGAVLGPPDPVTQLYYLPAAFAGLLPVAYLLVYRGGYLRPSQ</sequence>
<organism evidence="2 3">
    <name type="scientific">Haloarcula japonica (strain ATCC 49778 / DSM 6131 / JCM 7785 / NBRC 101032 / NCIMB 13157 / TR-1)</name>
    <dbReference type="NCBI Taxonomy" id="1227453"/>
    <lineage>
        <taxon>Archaea</taxon>
        <taxon>Methanobacteriati</taxon>
        <taxon>Methanobacteriota</taxon>
        <taxon>Stenosarchaea group</taxon>
        <taxon>Halobacteria</taxon>
        <taxon>Halobacteriales</taxon>
        <taxon>Haloarculaceae</taxon>
        <taxon>Haloarcula</taxon>
    </lineage>
</organism>
<keyword evidence="3" id="KW-1185">Reference proteome</keyword>
<dbReference type="Proteomes" id="UP000011524">
    <property type="component" value="Unassembled WGS sequence"/>
</dbReference>
<dbReference type="RefSeq" id="WP_004593688.1">
    <property type="nucleotide sequence ID" value="NZ_AOLY01000038.1"/>
</dbReference>
<proteinExistence type="predicted"/>
<feature type="transmembrane region" description="Helical" evidence="1">
    <location>
        <begin position="47"/>
        <end position="65"/>
    </location>
</feature>
<reference evidence="2 3" key="1">
    <citation type="journal article" date="2014" name="PLoS Genet.">
        <title>Phylogenetically driven sequencing of extremely halophilic archaea reveals strategies for static and dynamic osmo-response.</title>
        <authorList>
            <person name="Becker E.A."/>
            <person name="Seitzer P.M."/>
            <person name="Tritt A."/>
            <person name="Larsen D."/>
            <person name="Krusor M."/>
            <person name="Yao A.I."/>
            <person name="Wu D."/>
            <person name="Madern D."/>
            <person name="Eisen J.A."/>
            <person name="Darling A.E."/>
            <person name="Facciotti M.T."/>
        </authorList>
    </citation>
    <scope>NUCLEOTIDE SEQUENCE [LARGE SCALE GENOMIC DNA]</scope>
    <source>
        <strain evidence="3">ATCC 49778 / DSM 6131 / JCM 7785 / NBRC 101032 / NCIMB 13157 / TR-1</strain>
    </source>
</reference>
<comment type="caution">
    <text evidence="2">The sequence shown here is derived from an EMBL/GenBank/DDBJ whole genome shotgun (WGS) entry which is preliminary data.</text>
</comment>
<protein>
    <submittedName>
        <fullName evidence="2">Uncharacterized protein</fullName>
    </submittedName>
</protein>
<keyword evidence="1" id="KW-1133">Transmembrane helix</keyword>